<dbReference type="EMBL" id="CP144089">
    <property type="protein sequence ID" value="WWD05935.1"/>
    <property type="molecule type" value="Genomic_DNA"/>
</dbReference>
<keyword evidence="3" id="KW-1185">Reference proteome</keyword>
<reference evidence="2 3" key="1">
    <citation type="submission" date="2024-01" db="EMBL/GenBank/DDBJ databases">
        <title>Comparative genomics of Cryptococcus and Kwoniella reveals pathogenesis evolution and contrasting modes of karyotype evolution via chromosome fusion or intercentromeric recombination.</title>
        <authorList>
            <person name="Coelho M.A."/>
            <person name="David-Palma M."/>
            <person name="Shea T."/>
            <person name="Bowers K."/>
            <person name="McGinley-Smith S."/>
            <person name="Mohammad A.W."/>
            <person name="Gnirke A."/>
            <person name="Yurkov A.M."/>
            <person name="Nowrousian M."/>
            <person name="Sun S."/>
            <person name="Cuomo C.A."/>
            <person name="Heitman J."/>
        </authorList>
    </citation>
    <scope>NUCLEOTIDE SEQUENCE [LARGE SCALE GENOMIC DNA]</scope>
    <source>
        <strain evidence="2 3">PYCC6329</strain>
    </source>
</reference>
<dbReference type="GeneID" id="91102822"/>
<protein>
    <submittedName>
        <fullName evidence="2">Uncharacterized protein</fullName>
    </submittedName>
</protein>
<name>A0AAX4KJZ1_9TREE</name>
<evidence type="ECO:0000313" key="2">
    <source>
        <dbReference type="EMBL" id="WWD05935.1"/>
    </source>
</evidence>
<feature type="compositionally biased region" description="Polar residues" evidence="1">
    <location>
        <begin position="34"/>
        <end position="65"/>
    </location>
</feature>
<sequence>MTEYSSDPNNADLPGAVVEYVRERGGVWRLKVAQGSSSNDLSNASGKSDSSAPGGTIATQQDSQFESEPVLELIQEDGTPAVPQVDMNASVDSLKEEEWLMINGTSPGEFEARSSTNGSGKGRWFRLFSRKSGTK</sequence>
<proteinExistence type="predicted"/>
<dbReference type="AlphaFoldDB" id="A0AAX4KJZ1"/>
<dbReference type="RefSeq" id="XP_066083902.1">
    <property type="nucleotide sequence ID" value="XM_066227805.1"/>
</dbReference>
<organism evidence="2 3">
    <name type="scientific">Kwoniella europaea PYCC6329</name>
    <dbReference type="NCBI Taxonomy" id="1423913"/>
    <lineage>
        <taxon>Eukaryota</taxon>
        <taxon>Fungi</taxon>
        <taxon>Dikarya</taxon>
        <taxon>Basidiomycota</taxon>
        <taxon>Agaricomycotina</taxon>
        <taxon>Tremellomycetes</taxon>
        <taxon>Tremellales</taxon>
        <taxon>Cryptococcaceae</taxon>
        <taxon>Kwoniella</taxon>
    </lineage>
</organism>
<evidence type="ECO:0000256" key="1">
    <source>
        <dbReference type="SAM" id="MobiDB-lite"/>
    </source>
</evidence>
<dbReference type="KEGG" id="ker:91102822"/>
<accession>A0AAX4KJZ1</accession>
<dbReference type="Proteomes" id="UP001358614">
    <property type="component" value="Chromosome 1"/>
</dbReference>
<feature type="region of interest" description="Disordered" evidence="1">
    <location>
        <begin position="106"/>
        <end position="135"/>
    </location>
</feature>
<gene>
    <name evidence="2" type="ORF">V865_004020</name>
</gene>
<feature type="region of interest" description="Disordered" evidence="1">
    <location>
        <begin position="33"/>
        <end position="65"/>
    </location>
</feature>
<evidence type="ECO:0000313" key="3">
    <source>
        <dbReference type="Proteomes" id="UP001358614"/>
    </source>
</evidence>